<evidence type="ECO:0000313" key="2">
    <source>
        <dbReference type="EMBL" id="KAK2812496.1"/>
    </source>
</evidence>
<dbReference type="Proteomes" id="UP001187415">
    <property type="component" value="Unassembled WGS sequence"/>
</dbReference>
<name>A0AA88IR30_CHASR</name>
<evidence type="ECO:0000313" key="3">
    <source>
        <dbReference type="Proteomes" id="UP001187415"/>
    </source>
</evidence>
<feature type="region of interest" description="Disordered" evidence="1">
    <location>
        <begin position="1"/>
        <end position="68"/>
    </location>
</feature>
<keyword evidence="3" id="KW-1185">Reference proteome</keyword>
<evidence type="ECO:0000256" key="1">
    <source>
        <dbReference type="SAM" id="MobiDB-lite"/>
    </source>
</evidence>
<proteinExistence type="predicted"/>
<accession>A0AA88IR30</accession>
<feature type="compositionally biased region" description="Basic and acidic residues" evidence="1">
    <location>
        <begin position="33"/>
        <end position="44"/>
    </location>
</feature>
<dbReference type="EMBL" id="JAUPFM010000130">
    <property type="protein sequence ID" value="KAK2812496.1"/>
    <property type="molecule type" value="Genomic_DNA"/>
</dbReference>
<comment type="caution">
    <text evidence="2">The sequence shown here is derived from an EMBL/GenBank/DDBJ whole genome shotgun (WGS) entry which is preliminary data.</text>
</comment>
<reference evidence="2" key="1">
    <citation type="submission" date="2023-07" db="EMBL/GenBank/DDBJ databases">
        <title>Chromosome-level Genome Assembly of Striped Snakehead (Channa striata).</title>
        <authorList>
            <person name="Liu H."/>
        </authorList>
    </citation>
    <scope>NUCLEOTIDE SEQUENCE</scope>
    <source>
        <strain evidence="2">Gz</strain>
        <tissue evidence="2">Muscle</tissue>
    </source>
</reference>
<gene>
    <name evidence="2" type="ORF">Q5P01_000024</name>
</gene>
<protein>
    <submittedName>
        <fullName evidence="2">Uncharacterized protein</fullName>
    </submittedName>
</protein>
<sequence length="212" mass="23583">MVSEVGSGPSRRRHGAEFRRTRASGRGKQSADGLHRQEAGRETRGPCQPEGTRVSQPTRCSPDPERRLCRSTTGRLLCSRTSSRWSWPLSTGDGVERRQQPIWLWSCRCSVTCPRRIDESSRLSAPHSMGALQLECLAAVLRPRRGRRSDGIARGAAGIEPVFPSSLRSPAREFDSSGKRGRGSRDSCHADWDLTVMFTGVNTEQLLKFHLL</sequence>
<dbReference type="AlphaFoldDB" id="A0AA88IR30"/>
<organism evidence="2 3">
    <name type="scientific">Channa striata</name>
    <name type="common">Snakehead murrel</name>
    <name type="synonym">Ophicephalus striatus</name>
    <dbReference type="NCBI Taxonomy" id="64152"/>
    <lineage>
        <taxon>Eukaryota</taxon>
        <taxon>Metazoa</taxon>
        <taxon>Chordata</taxon>
        <taxon>Craniata</taxon>
        <taxon>Vertebrata</taxon>
        <taxon>Euteleostomi</taxon>
        <taxon>Actinopterygii</taxon>
        <taxon>Neopterygii</taxon>
        <taxon>Teleostei</taxon>
        <taxon>Neoteleostei</taxon>
        <taxon>Acanthomorphata</taxon>
        <taxon>Anabantaria</taxon>
        <taxon>Anabantiformes</taxon>
        <taxon>Channoidei</taxon>
        <taxon>Channidae</taxon>
        <taxon>Channa</taxon>
    </lineage>
</organism>